<dbReference type="EMBL" id="PGFB01000004">
    <property type="protein sequence ID" value="PJJ61720.1"/>
    <property type="molecule type" value="Genomic_DNA"/>
</dbReference>
<evidence type="ECO:0000313" key="1">
    <source>
        <dbReference type="EMBL" id="PJJ61720.1"/>
    </source>
</evidence>
<accession>A0A2M9BUX4</accession>
<sequence>MSNIAHHLRDNGLFLRRRDLISAGFTSAELRSALGDHSIFRVRQGWFTVPAAPEDAIRAVRIGGRLTGLSALSSYGVWTPRSLRLDVAVPTDARALRTPNDMRKRLVDTDAAGCTISWTDDSATRRPPHTWRVPIHEALLRVLHTGDLLTVVTCVDSVLNLHRRRVLRFGEDAVDRVFAAGPKRVHRWRELVDGRADSGGETEFRLRCRARGIPFRPQSSVPGVGRVDGRIGPTTFVEIDGAATHDTPEGFAEDRRRDLAMAVGGRRPLRFTYRQIHDEWRWCEAGMCAALALDPGFSTRERSYWRARSLVPTQNDGDFARFCPFPAENELFRRNLRRFE</sequence>
<protein>
    <submittedName>
        <fullName evidence="1">Uncharacterized protein</fullName>
    </submittedName>
</protein>
<comment type="caution">
    <text evidence="1">The sequence shown here is derived from an EMBL/GenBank/DDBJ whole genome shotgun (WGS) entry which is preliminary data.</text>
</comment>
<dbReference type="OrthoDB" id="2594539at2"/>
<proteinExistence type="predicted"/>
<dbReference type="AlphaFoldDB" id="A0A2M9BUX4"/>
<reference evidence="1 2" key="1">
    <citation type="submission" date="2017-11" db="EMBL/GenBank/DDBJ databases">
        <title>Genomic Encyclopedia of Archaeal and Bacterial Type Strains, Phase II (KMG-II): From Individual Species to Whole Genera.</title>
        <authorList>
            <person name="Goeker M."/>
        </authorList>
    </citation>
    <scope>NUCLEOTIDE SEQUENCE [LARGE SCALE GENOMIC DNA]</scope>
    <source>
        <strain evidence="1 2">DSM 25625</strain>
    </source>
</reference>
<evidence type="ECO:0000313" key="2">
    <source>
        <dbReference type="Proteomes" id="UP000230161"/>
    </source>
</evidence>
<name>A0A2M9BUX4_9MICO</name>
<dbReference type="RefSeq" id="WP_100345420.1">
    <property type="nucleotide sequence ID" value="NZ_PGFB01000004.1"/>
</dbReference>
<dbReference type="Proteomes" id="UP000230161">
    <property type="component" value="Unassembled WGS sequence"/>
</dbReference>
<gene>
    <name evidence="1" type="ORF">CLV54_2670</name>
</gene>
<keyword evidence="2" id="KW-1185">Reference proteome</keyword>
<organism evidence="1 2">
    <name type="scientific">Compostimonas suwonensis</name>
    <dbReference type="NCBI Taxonomy" id="1048394"/>
    <lineage>
        <taxon>Bacteria</taxon>
        <taxon>Bacillati</taxon>
        <taxon>Actinomycetota</taxon>
        <taxon>Actinomycetes</taxon>
        <taxon>Micrococcales</taxon>
        <taxon>Microbacteriaceae</taxon>
        <taxon>Compostimonas</taxon>
    </lineage>
</organism>